<protein>
    <recommendedName>
        <fullName evidence="2">SLH domain-containing protein</fullName>
    </recommendedName>
</protein>
<organism evidence="3 4">
    <name type="scientific">Sporosarcina luteola</name>
    <dbReference type="NCBI Taxonomy" id="582850"/>
    <lineage>
        <taxon>Bacteria</taxon>
        <taxon>Bacillati</taxon>
        <taxon>Bacillota</taxon>
        <taxon>Bacilli</taxon>
        <taxon>Bacillales</taxon>
        <taxon>Caryophanaceae</taxon>
        <taxon>Sporosarcina</taxon>
    </lineage>
</organism>
<sequence>MKSKLTAIVAVLLFLAALPLQANAATNFSDVKSHWAKNEIMYLSERNIIGGYPDGTFRPNEPITRAQASAMLIKALNIPLTESASVEFKDVSKKSPYYQILATVNEKGILRGDAGFMRPGEKTSRAQMAAILRRAFDMPLDKQATFIDVTPAHWAYQDINGIAKQRVAGGSEGKFMPSNAVTRAQFSAFLVRAMDDKMKLSNYHTYVSVKGKTVDQDGFSYFTERDSDGYYQVIKENKETGKREVLLKDKEIQESKWDFDSVIYLHDNTRIILYNEELYIPYWRGGFAEADEVPYAFAVMKMKTDGQGFEIMREPSGESFRNLFIWNGRMYFTNADSYTPRATGPDIFEDAKLVLYSTALDGVSEKKKELTFDARVTFDYYEESHNQPYLNREAGGENLSVLYDHSTMYYFNEKGVYKYSLLDKKTTKLSTILGKRMEVTDKKLIVTDTVGKKHELNK</sequence>
<comment type="caution">
    <text evidence="3">The sequence shown here is derived from an EMBL/GenBank/DDBJ whole genome shotgun (WGS) entry which is preliminary data.</text>
</comment>
<feature type="domain" description="SLH" evidence="2">
    <location>
        <begin position="142"/>
        <end position="204"/>
    </location>
</feature>
<dbReference type="InterPro" id="IPR001119">
    <property type="entry name" value="SLH_dom"/>
</dbReference>
<feature type="chain" id="PRO_5021756293" description="SLH domain-containing protein" evidence="1">
    <location>
        <begin position="25"/>
        <end position="458"/>
    </location>
</feature>
<evidence type="ECO:0000313" key="4">
    <source>
        <dbReference type="Proteomes" id="UP000321901"/>
    </source>
</evidence>
<dbReference type="EMBL" id="BJYL01000038">
    <property type="protein sequence ID" value="GEN84531.1"/>
    <property type="molecule type" value="Genomic_DNA"/>
</dbReference>
<name>A0A511ZAR4_9BACL</name>
<reference evidence="3 4" key="1">
    <citation type="submission" date="2019-07" db="EMBL/GenBank/DDBJ databases">
        <title>Whole genome shotgun sequence of Sporosarcina luteola NBRC 105378.</title>
        <authorList>
            <person name="Hosoyama A."/>
            <person name="Uohara A."/>
            <person name="Ohji S."/>
            <person name="Ichikawa N."/>
        </authorList>
    </citation>
    <scope>NUCLEOTIDE SEQUENCE [LARGE SCALE GENOMIC DNA]</scope>
    <source>
        <strain evidence="3 4">NBRC 105378</strain>
    </source>
</reference>
<keyword evidence="1" id="KW-0732">Signal</keyword>
<proteinExistence type="predicted"/>
<feature type="signal peptide" evidence="1">
    <location>
        <begin position="1"/>
        <end position="24"/>
    </location>
</feature>
<dbReference type="AlphaFoldDB" id="A0A511ZAR4"/>
<evidence type="ECO:0000259" key="2">
    <source>
        <dbReference type="PROSITE" id="PS51272"/>
    </source>
</evidence>
<dbReference type="Pfam" id="PF00395">
    <property type="entry name" value="SLH"/>
    <property type="match status" value="3"/>
</dbReference>
<dbReference type="Proteomes" id="UP000321901">
    <property type="component" value="Unassembled WGS sequence"/>
</dbReference>
<accession>A0A511ZAR4</accession>
<dbReference type="PANTHER" id="PTHR43308">
    <property type="entry name" value="OUTER MEMBRANE PROTEIN ALPHA-RELATED"/>
    <property type="match status" value="1"/>
</dbReference>
<dbReference type="RefSeq" id="WP_170232723.1">
    <property type="nucleotide sequence ID" value="NZ_BJYL01000038.1"/>
</dbReference>
<evidence type="ECO:0000313" key="3">
    <source>
        <dbReference type="EMBL" id="GEN84531.1"/>
    </source>
</evidence>
<evidence type="ECO:0000256" key="1">
    <source>
        <dbReference type="SAM" id="SignalP"/>
    </source>
</evidence>
<dbReference type="PROSITE" id="PS51272">
    <property type="entry name" value="SLH"/>
    <property type="match status" value="2"/>
</dbReference>
<feature type="domain" description="SLH" evidence="2">
    <location>
        <begin position="23"/>
        <end position="86"/>
    </location>
</feature>
<dbReference type="PANTHER" id="PTHR43308:SF5">
    <property type="entry name" value="S-LAYER PROTEIN _ PEPTIDOGLYCAN ENDO-BETA-N-ACETYLGLUCOSAMINIDASE"/>
    <property type="match status" value="1"/>
</dbReference>
<keyword evidence="4" id="KW-1185">Reference proteome</keyword>
<gene>
    <name evidence="3" type="ORF">SLU01_28430</name>
</gene>
<dbReference type="InterPro" id="IPR051465">
    <property type="entry name" value="Cell_Envelope_Struct_Comp"/>
</dbReference>